<dbReference type="PANTHER" id="PTHR45735">
    <property type="entry name" value="CLEAVAGE STIMULATION FACTOR SUBUNIT 2"/>
    <property type="match status" value="1"/>
</dbReference>
<dbReference type="InterPro" id="IPR035979">
    <property type="entry name" value="RBD_domain_sf"/>
</dbReference>
<dbReference type="Pfam" id="PF00076">
    <property type="entry name" value="RRM_1"/>
    <property type="match status" value="1"/>
</dbReference>
<gene>
    <name evidence="4" type="ORF">FOB64_003970</name>
</gene>
<evidence type="ECO:0000313" key="4">
    <source>
        <dbReference type="EMBL" id="KAF6068783.1"/>
    </source>
</evidence>
<dbReference type="Gene3D" id="1.10.20.70">
    <property type="entry name" value="Transcription termination and cleavage factor, C-terminal domain"/>
    <property type="match status" value="1"/>
</dbReference>
<name>A0A8H6BVK0_CANAX</name>
<comment type="caution">
    <text evidence="4">The sequence shown here is derived from an EMBL/GenBank/DDBJ whole genome shotgun (WGS) entry which is preliminary data.</text>
</comment>
<feature type="domain" description="RRM" evidence="3">
    <location>
        <begin position="8"/>
        <end position="89"/>
    </location>
</feature>
<organism evidence="4 5">
    <name type="scientific">Candida albicans</name>
    <name type="common">Yeast</name>
    <dbReference type="NCBI Taxonomy" id="5476"/>
    <lineage>
        <taxon>Eukaryota</taxon>
        <taxon>Fungi</taxon>
        <taxon>Dikarya</taxon>
        <taxon>Ascomycota</taxon>
        <taxon>Saccharomycotina</taxon>
        <taxon>Pichiomycetes</taxon>
        <taxon>Debaryomycetaceae</taxon>
        <taxon>Candida/Lodderomyces clade</taxon>
        <taxon>Candida</taxon>
    </lineage>
</organism>
<dbReference type="PROSITE" id="PS50102">
    <property type="entry name" value="RRM"/>
    <property type="match status" value="1"/>
</dbReference>
<evidence type="ECO:0000313" key="5">
    <source>
        <dbReference type="Proteomes" id="UP000536275"/>
    </source>
</evidence>
<dbReference type="EMBL" id="JABWAD010000052">
    <property type="protein sequence ID" value="KAF6068783.1"/>
    <property type="molecule type" value="Genomic_DNA"/>
</dbReference>
<evidence type="ECO:0000256" key="2">
    <source>
        <dbReference type="SAM" id="MobiDB-lite"/>
    </source>
</evidence>
<dbReference type="InterPro" id="IPR012677">
    <property type="entry name" value="Nucleotide-bd_a/b_plait_sf"/>
</dbReference>
<dbReference type="GO" id="GO:0005847">
    <property type="term" value="C:mRNA cleavage and polyadenylation specificity factor complex"/>
    <property type="evidence" value="ECO:0007669"/>
    <property type="project" value="TreeGrafter"/>
</dbReference>
<accession>A0A8H6BVK0</accession>
<protein>
    <submittedName>
        <fullName evidence="4">Hinge domain of cleavage stimulation factor subunit 2 family protein</fullName>
    </submittedName>
</protein>
<dbReference type="InterPro" id="IPR025742">
    <property type="entry name" value="CSTF2_hinge"/>
</dbReference>
<dbReference type="CDD" id="cd00590">
    <property type="entry name" value="RRM_SF"/>
    <property type="match status" value="1"/>
</dbReference>
<dbReference type="Gene3D" id="1.25.40.630">
    <property type="match status" value="1"/>
</dbReference>
<dbReference type="Proteomes" id="UP000536275">
    <property type="component" value="Unassembled WGS sequence"/>
</dbReference>
<dbReference type="InterPro" id="IPR000504">
    <property type="entry name" value="RRM_dom"/>
</dbReference>
<dbReference type="InterPro" id="IPR038192">
    <property type="entry name" value="CSTF_C_sf"/>
</dbReference>
<proteinExistence type="predicted"/>
<evidence type="ECO:0000256" key="1">
    <source>
        <dbReference type="PROSITE-ProRule" id="PRU00176"/>
    </source>
</evidence>
<dbReference type="GO" id="GO:0003729">
    <property type="term" value="F:mRNA binding"/>
    <property type="evidence" value="ECO:0007669"/>
    <property type="project" value="TreeGrafter"/>
</dbReference>
<dbReference type="Gene3D" id="3.30.70.330">
    <property type="match status" value="1"/>
</dbReference>
<dbReference type="Pfam" id="PF14327">
    <property type="entry name" value="CSTF2_hinge"/>
    <property type="match status" value="1"/>
</dbReference>
<dbReference type="AlphaFoldDB" id="A0A8H6BVK0"/>
<keyword evidence="1" id="KW-0694">RNA-binding</keyword>
<dbReference type="PANTHER" id="PTHR45735:SF2">
    <property type="entry name" value="CLEAVAGE STIMULATION FACTOR SUBUNIT 2"/>
    <property type="match status" value="1"/>
</dbReference>
<evidence type="ECO:0000259" key="3">
    <source>
        <dbReference type="PROSITE" id="PS50102"/>
    </source>
</evidence>
<feature type="region of interest" description="Disordered" evidence="2">
    <location>
        <begin position="554"/>
        <end position="589"/>
    </location>
</feature>
<dbReference type="SMART" id="SM00360">
    <property type="entry name" value="RRM"/>
    <property type="match status" value="1"/>
</dbReference>
<reference evidence="4 5" key="1">
    <citation type="submission" date="2020-03" db="EMBL/GenBank/DDBJ databases">
        <title>FDA dAtabase for Regulatory Grade micrObial Sequences (FDA-ARGOS): Supporting development and validation of Infectious Disease Dx tests.</title>
        <authorList>
            <person name="Campos J."/>
            <person name="Goldberg B."/>
            <person name="Tallon L."/>
            <person name="Sadzewicz L."/>
            <person name="Vavikolanu K."/>
            <person name="Mehta A."/>
            <person name="Aluvathingal J."/>
            <person name="Nadendla S."/>
            <person name="Nandy P."/>
            <person name="Geyer C."/>
            <person name="Yan Y."/>
            <person name="Sichtig H."/>
        </authorList>
    </citation>
    <scope>NUCLEOTIDE SEQUENCE [LARGE SCALE GENOMIC DNA]</scope>
    <source>
        <strain evidence="4 5">FDAARGOS_656</strain>
    </source>
</reference>
<sequence>MPPPLNSNILYVGNIPYDWDESTVESVVCGSGNIVDVRLGFDHVGKNKGFCFVEYKTVQDAQRALPLLQQVVIYQNGRNKKLRVELSKEGYKAQKIKPDTRTIMQLNRSRLPANVRLPNEMIANIPYMPLPPPAPPIVVGGPIQQIPSRLLQASKFLPFAPNFKLETANNINVLLSKIPPPQFIELLSQMKSLSQTDPTMVRNFFQSQPEISLSVAQALLLMGFIDNGVIEESSKSISSTPQVQTVQPGIQSTFYMGGQIGGYNNNMYINNGQNFQPQQQQQAIPGSNWPYLPPHVQQKLVNMPPDQAHLAAQILSLPPDSLQQLPPHERQIVDALRAQARVAFPLRTFTTTRNNRGIIKESAKVLFGKKGEESVEQGENKVKATLDDVNIKTGKVLADGIQKTQDTVDDVGIGAEDIKKGAEAINQKTGKVLADGIQKAQDAVEDVDVSAESIKKGAEAVNQKTGKILSDGIQKAQEVVDDVDISAEDIKKGAEKVNQKTGEVLSDGIKKAQDVAEDVDAGAKDIKKGAEAANKKAGKVLADGIQDAEDLSERVQARHEVKENTKGYANLEDKGRKVPVEQNRPEDLM</sequence>
<dbReference type="SUPFAM" id="SSF54928">
    <property type="entry name" value="RNA-binding domain, RBD"/>
    <property type="match status" value="1"/>
</dbReference>